<dbReference type="AlphaFoldDB" id="A0A3E2HQ78"/>
<name>A0A3E2HQ78_SCYLI</name>
<protein>
    <recommendedName>
        <fullName evidence="2">SMP-30/Gluconolactonase/LRE-like region domain-containing protein</fullName>
    </recommendedName>
</protein>
<evidence type="ECO:0000256" key="1">
    <source>
        <dbReference type="PIRSR" id="PIRSR602401-1"/>
    </source>
</evidence>
<feature type="non-terminal residue" evidence="3">
    <location>
        <position position="934"/>
    </location>
</feature>
<gene>
    <name evidence="3" type="ORF">B7463_g859</name>
</gene>
<dbReference type="InterPro" id="IPR036396">
    <property type="entry name" value="Cyt_P450_sf"/>
</dbReference>
<keyword evidence="1" id="KW-0349">Heme</keyword>
<dbReference type="EMBL" id="NCSJ02000008">
    <property type="protein sequence ID" value="RFU35497.1"/>
    <property type="molecule type" value="Genomic_DNA"/>
</dbReference>
<feature type="domain" description="SMP-30/Gluconolactonase/LRE-like region" evidence="2">
    <location>
        <begin position="185"/>
        <end position="288"/>
    </location>
</feature>
<dbReference type="InterPro" id="IPR011042">
    <property type="entry name" value="6-blade_b-propeller_TolB-like"/>
</dbReference>
<feature type="binding site" description="axial binding residue" evidence="1">
    <location>
        <position position="867"/>
    </location>
    <ligand>
        <name>heme</name>
        <dbReference type="ChEBI" id="CHEBI:30413"/>
    </ligand>
    <ligandPart>
        <name>Fe</name>
        <dbReference type="ChEBI" id="CHEBI:18248"/>
    </ligandPart>
</feature>
<dbReference type="GO" id="GO:0016705">
    <property type="term" value="F:oxidoreductase activity, acting on paired donors, with incorporation or reduction of molecular oxygen"/>
    <property type="evidence" value="ECO:0007669"/>
    <property type="project" value="InterPro"/>
</dbReference>
<dbReference type="GO" id="GO:0004497">
    <property type="term" value="F:monooxygenase activity"/>
    <property type="evidence" value="ECO:0007669"/>
    <property type="project" value="InterPro"/>
</dbReference>
<dbReference type="GO" id="GO:0005506">
    <property type="term" value="F:iron ion binding"/>
    <property type="evidence" value="ECO:0007669"/>
    <property type="project" value="InterPro"/>
</dbReference>
<dbReference type="PANTHER" id="PTHR47064:SF2">
    <property type="entry name" value="SMP-30_GLUCONOLACTONASE_LRE-LIKE REGION DOMAIN-CONTAINING PROTEIN-RELATED"/>
    <property type="match status" value="1"/>
</dbReference>
<dbReference type="PANTHER" id="PTHR47064">
    <property type="entry name" value="PUTATIVE (AFU_ORTHOLOGUE AFUA_1G08990)-RELATED"/>
    <property type="match status" value="1"/>
</dbReference>
<comment type="caution">
    <text evidence="3">The sequence shown here is derived from an EMBL/GenBank/DDBJ whole genome shotgun (WGS) entry which is preliminary data.</text>
</comment>
<dbReference type="InterPro" id="IPR002401">
    <property type="entry name" value="Cyt_P450_E_grp-I"/>
</dbReference>
<dbReference type="GO" id="GO:0020037">
    <property type="term" value="F:heme binding"/>
    <property type="evidence" value="ECO:0007669"/>
    <property type="project" value="InterPro"/>
</dbReference>
<dbReference type="Pfam" id="PF00067">
    <property type="entry name" value="p450"/>
    <property type="match status" value="1"/>
</dbReference>
<dbReference type="InterPro" id="IPR013658">
    <property type="entry name" value="SGL"/>
</dbReference>
<dbReference type="InterPro" id="IPR001128">
    <property type="entry name" value="Cyt_P450"/>
</dbReference>
<comment type="cofactor">
    <cofactor evidence="1">
        <name>heme</name>
        <dbReference type="ChEBI" id="CHEBI:30413"/>
    </cofactor>
</comment>
<dbReference type="InterPro" id="IPR052988">
    <property type="entry name" value="Oryzine_lactonohydrolase"/>
</dbReference>
<evidence type="ECO:0000259" key="2">
    <source>
        <dbReference type="Pfam" id="PF08450"/>
    </source>
</evidence>
<dbReference type="Pfam" id="PF08450">
    <property type="entry name" value="SGL"/>
    <property type="match status" value="2"/>
</dbReference>
<dbReference type="SUPFAM" id="SSF63829">
    <property type="entry name" value="Calcium-dependent phosphotriesterase"/>
    <property type="match status" value="1"/>
</dbReference>
<feature type="non-terminal residue" evidence="3">
    <location>
        <position position="1"/>
    </location>
</feature>
<dbReference type="Gene3D" id="1.10.630.10">
    <property type="entry name" value="Cytochrome P450"/>
    <property type="match status" value="1"/>
</dbReference>
<dbReference type="STRING" id="5539.A0A3E2HQ78"/>
<dbReference type="PRINTS" id="PR00463">
    <property type="entry name" value="EP450I"/>
</dbReference>
<dbReference type="SUPFAM" id="SSF48264">
    <property type="entry name" value="Cytochrome P450"/>
    <property type="match status" value="1"/>
</dbReference>
<sequence>MGIAAAQPGVVKPLAEGCGPTSSNIVCINKYGAVMPYHFFRPFATSTNVTTYGDTSVPADPSFAQVKDADFLVFDKYRGLAALGPNPRYDFMFGPSDGVTSGIHEAPVYAPVQNKLFFSQLGPPEGVLPQLVIDLNVNPPTIANYTPDPPVYFPNGGAFRKGQIIFGTAGGIDTVGTGSQAGEQRTGIRSVDPATNKSTVLLNNYFGNYFNGLDDLTVHPVTGDIWFTDPFYGYLNNETDTPPQLPVASWRFVPETGAVYLADSTLTLPNGIAFSPDGRSLYICDTSSSSGNISAPVGDRRLPFNPGLPRTIYKWDVSADGTTISNKRAFYLSPDWIPDGLKVAQNGYVVTATGKGVDILDEHGIPLLRIQTNYTVQNIQWTGGANLKTFWLTGNGGVSKVEWELQGQRGARLNRTYPAKNSAVESWLITAQAISLLAHPSPRHSMILGNLKVMGEALKKYPSDFHPMPMFTDIGNEYGFRGLYYMDIYPFGEPLVFIIHPEVAAQVQNSSNFYRHPYATEFLGGIVGTKSIFTTQGAEWHQQRSWFASAFSMSQILALVPGMIEETLIFREILTRDAVSGDVFAMNDRAMRLTIDVIGRSVGNIRLNSQTQYSPIQDAFMHAIGWTAGQTAPLWKKILSPMMMSWYTSKLDRLLGKVIKERYASGADDGPTKTILDLALKGYQKDHGKLSATGYTADKDEQFMKIALDNAKTFFAGGHDTTSSLITYTYYYLSIHPEILERVRTEHDEVFGTTVEATIQRLQADPHMLNKLPLTQAAFREILRLHSAGFTIRKGAPGATVTFQGRTYPMENHMIAVLASSMGRDPELWNSPDPSITLQDFYPDRWLSPETCNMAAWQAFEKGPRNCIGQQLALVEAKVIMALTLRWFKFQAVFKEGGKGVTGIEGWGGQAYQELKLTAKPKDGIPMKVSLVDR</sequence>
<reference evidence="3 4" key="1">
    <citation type="submission" date="2018-05" db="EMBL/GenBank/DDBJ databases">
        <title>Draft genome sequence of Scytalidium lignicola DSM 105466, a ubiquitous saprotrophic fungus.</title>
        <authorList>
            <person name="Buettner E."/>
            <person name="Gebauer A.M."/>
            <person name="Hofrichter M."/>
            <person name="Liers C."/>
            <person name="Kellner H."/>
        </authorList>
    </citation>
    <scope>NUCLEOTIDE SEQUENCE [LARGE SCALE GENOMIC DNA]</scope>
    <source>
        <strain evidence="3 4">DSM 105466</strain>
    </source>
</reference>
<dbReference type="Gene3D" id="2.120.10.30">
    <property type="entry name" value="TolB, C-terminal domain"/>
    <property type="match status" value="1"/>
</dbReference>
<dbReference type="OrthoDB" id="10029320at2759"/>
<dbReference type="Proteomes" id="UP000258309">
    <property type="component" value="Unassembled WGS sequence"/>
</dbReference>
<dbReference type="PRINTS" id="PR00385">
    <property type="entry name" value="P450"/>
</dbReference>
<accession>A0A3E2HQ78</accession>
<keyword evidence="4" id="KW-1185">Reference proteome</keyword>
<organism evidence="3 4">
    <name type="scientific">Scytalidium lignicola</name>
    <name type="common">Hyphomycete</name>
    <dbReference type="NCBI Taxonomy" id="5539"/>
    <lineage>
        <taxon>Eukaryota</taxon>
        <taxon>Fungi</taxon>
        <taxon>Dikarya</taxon>
        <taxon>Ascomycota</taxon>
        <taxon>Pezizomycotina</taxon>
        <taxon>Leotiomycetes</taxon>
        <taxon>Leotiomycetes incertae sedis</taxon>
        <taxon>Scytalidium</taxon>
    </lineage>
</organism>
<evidence type="ECO:0000313" key="3">
    <source>
        <dbReference type="EMBL" id="RFU35497.1"/>
    </source>
</evidence>
<evidence type="ECO:0000313" key="4">
    <source>
        <dbReference type="Proteomes" id="UP000258309"/>
    </source>
</evidence>
<feature type="domain" description="SMP-30/Gluconolactonase/LRE-like region" evidence="2">
    <location>
        <begin position="308"/>
        <end position="393"/>
    </location>
</feature>
<keyword evidence="1" id="KW-0408">Iron</keyword>
<proteinExistence type="predicted"/>
<keyword evidence="1" id="KW-0479">Metal-binding</keyword>